<dbReference type="PANTHER" id="PTHR30509:SF9">
    <property type="entry name" value="MULTIDRUG RESISTANCE PROTEIN MDTO"/>
    <property type="match status" value="1"/>
</dbReference>
<dbReference type="InterPro" id="IPR010343">
    <property type="entry name" value="ArAE_1"/>
</dbReference>
<sequence length="349" mass="40553">MSNNWEENFVKIGLRVIKTGIAVFVSILLGNLLGIEYPFYTVIAVVIVMQPTVIDTWKFGMNRMMGTTAGAVLGVILALLLPHNPIVGAIGFIALITLMNWIKKGESISIGAVVFASVYLSEVLSTQEHIRYAGERLFETFLGIMVAVAVNYLVFPPNYDQKVIVESRKTSKDLWKYSLILIDFFLQEEKRYTALDEQEKKVVQELEISEKFLELQRKEEEIKIHGEFRTRDTIITLRLEREIYQHLQSMHQVMDRGIKKETMDLVELDMKLVREMLGNIHNMEEQILNQNIRETIDLEPIIEKLREMKKKVKNHKDLNRYPTDEMIKLIVFIYNLEQSLSKINLIPDY</sequence>
<reference evidence="7 8" key="1">
    <citation type="submission" date="2019-04" db="EMBL/GenBank/DDBJ databases">
        <title>Isachenkonia alkalipeptolytica gen. nov. sp. nov. a new anaerobic, alkiliphilic organothrophic bacterium capable to reduce synthesized ferrihydrite isolated from a soda lake.</title>
        <authorList>
            <person name="Toshchakov S.V."/>
            <person name="Zavarzina D.G."/>
            <person name="Zhilina T.N."/>
            <person name="Kostrikina N.A."/>
            <person name="Kublanov I.V."/>
        </authorList>
    </citation>
    <scope>NUCLEOTIDE SEQUENCE [LARGE SCALE GENOMIC DNA]</scope>
    <source>
        <strain evidence="7 8">Z-1701</strain>
    </source>
</reference>
<evidence type="ECO:0000313" key="7">
    <source>
        <dbReference type="EMBL" id="NBG89208.1"/>
    </source>
</evidence>
<keyword evidence="4 6" id="KW-1133">Transmembrane helix</keyword>
<dbReference type="GO" id="GO:0005886">
    <property type="term" value="C:plasma membrane"/>
    <property type="evidence" value="ECO:0007669"/>
    <property type="project" value="UniProtKB-SubCell"/>
</dbReference>
<evidence type="ECO:0000256" key="6">
    <source>
        <dbReference type="SAM" id="Phobius"/>
    </source>
</evidence>
<keyword evidence="8" id="KW-1185">Reference proteome</keyword>
<evidence type="ECO:0000313" key="8">
    <source>
        <dbReference type="Proteomes" id="UP000449710"/>
    </source>
</evidence>
<feature type="transmembrane region" description="Helical" evidence="6">
    <location>
        <begin position="39"/>
        <end position="57"/>
    </location>
</feature>
<organism evidence="7 8">
    <name type="scientific">Isachenkonia alkalipeptolytica</name>
    <dbReference type="NCBI Taxonomy" id="2565777"/>
    <lineage>
        <taxon>Bacteria</taxon>
        <taxon>Bacillati</taxon>
        <taxon>Bacillota</taxon>
        <taxon>Clostridia</taxon>
        <taxon>Eubacteriales</taxon>
        <taxon>Clostridiaceae</taxon>
        <taxon>Isachenkonia</taxon>
    </lineage>
</organism>
<feature type="transmembrane region" description="Helical" evidence="6">
    <location>
        <begin position="137"/>
        <end position="155"/>
    </location>
</feature>
<dbReference type="Proteomes" id="UP000449710">
    <property type="component" value="Unassembled WGS sequence"/>
</dbReference>
<feature type="transmembrane region" description="Helical" evidence="6">
    <location>
        <begin position="69"/>
        <end position="102"/>
    </location>
</feature>
<feature type="transmembrane region" description="Helical" evidence="6">
    <location>
        <begin position="12"/>
        <end position="33"/>
    </location>
</feature>
<evidence type="ECO:0000256" key="5">
    <source>
        <dbReference type="ARBA" id="ARBA00023136"/>
    </source>
</evidence>
<evidence type="ECO:0000256" key="3">
    <source>
        <dbReference type="ARBA" id="ARBA00022692"/>
    </source>
</evidence>
<dbReference type="EMBL" id="SUMG01000019">
    <property type="protein sequence ID" value="NBG89208.1"/>
    <property type="molecule type" value="Genomic_DNA"/>
</dbReference>
<dbReference type="AlphaFoldDB" id="A0AA43XLZ6"/>
<dbReference type="Pfam" id="PF06081">
    <property type="entry name" value="ArAE_1"/>
    <property type="match status" value="1"/>
</dbReference>
<protein>
    <submittedName>
        <fullName evidence="7">Aromatic acid exporter family protein</fullName>
    </submittedName>
</protein>
<evidence type="ECO:0000256" key="2">
    <source>
        <dbReference type="ARBA" id="ARBA00022475"/>
    </source>
</evidence>
<keyword evidence="3 6" id="KW-0812">Transmembrane</keyword>
<gene>
    <name evidence="7" type="ORF">ISALK_11975</name>
</gene>
<dbReference type="PANTHER" id="PTHR30509">
    <property type="entry name" value="P-HYDROXYBENZOIC ACID EFFLUX PUMP SUBUNIT-RELATED"/>
    <property type="match status" value="1"/>
</dbReference>
<evidence type="ECO:0000256" key="1">
    <source>
        <dbReference type="ARBA" id="ARBA00004651"/>
    </source>
</evidence>
<evidence type="ECO:0000256" key="4">
    <source>
        <dbReference type="ARBA" id="ARBA00022989"/>
    </source>
</evidence>
<comment type="caution">
    <text evidence="7">The sequence shown here is derived from an EMBL/GenBank/DDBJ whole genome shotgun (WGS) entry which is preliminary data.</text>
</comment>
<comment type="subcellular location">
    <subcellularLocation>
        <location evidence="1">Cell membrane</location>
        <topology evidence="1">Multi-pass membrane protein</topology>
    </subcellularLocation>
</comment>
<proteinExistence type="predicted"/>
<keyword evidence="2" id="KW-1003">Cell membrane</keyword>
<keyword evidence="5 6" id="KW-0472">Membrane</keyword>
<name>A0AA43XLZ6_9CLOT</name>
<accession>A0AA43XLZ6</accession>
<feature type="transmembrane region" description="Helical" evidence="6">
    <location>
        <begin position="108"/>
        <end position="125"/>
    </location>
</feature>